<gene>
    <name evidence="2" type="ORF">PT974_00316</name>
</gene>
<organism evidence="2 3">
    <name type="scientific">Cladobotryum mycophilum</name>
    <dbReference type="NCBI Taxonomy" id="491253"/>
    <lineage>
        <taxon>Eukaryota</taxon>
        <taxon>Fungi</taxon>
        <taxon>Dikarya</taxon>
        <taxon>Ascomycota</taxon>
        <taxon>Pezizomycotina</taxon>
        <taxon>Sordariomycetes</taxon>
        <taxon>Hypocreomycetidae</taxon>
        <taxon>Hypocreales</taxon>
        <taxon>Hypocreaceae</taxon>
        <taxon>Cladobotryum</taxon>
    </lineage>
</organism>
<name>A0ABR0T0G4_9HYPO</name>
<feature type="transmembrane region" description="Helical" evidence="1">
    <location>
        <begin position="219"/>
        <end position="243"/>
    </location>
</feature>
<protein>
    <submittedName>
        <fullName evidence="2">Uncharacterized protein</fullName>
    </submittedName>
</protein>
<evidence type="ECO:0000256" key="1">
    <source>
        <dbReference type="SAM" id="Phobius"/>
    </source>
</evidence>
<evidence type="ECO:0000313" key="2">
    <source>
        <dbReference type="EMBL" id="KAK5997948.1"/>
    </source>
</evidence>
<keyword evidence="1" id="KW-0472">Membrane</keyword>
<comment type="caution">
    <text evidence="2">The sequence shown here is derived from an EMBL/GenBank/DDBJ whole genome shotgun (WGS) entry which is preliminary data.</text>
</comment>
<sequence>MSFFQNIAQGFEHAAREASKHVNAENVGRGFAELGKNMDNAAREVGKHVNAENIGRGFEEFGKNCHNAAQEVGKHVNAQNIARGAEEVRKGLDFAAQEAGKHINGQNIQHGFEQFGKNCHGAAQEMGKAVNHARPHVEHAAFVAKHAVDEASKHTAKNIAIGANNTLHAISKTVNTLVSASGSPSFSNGSSSGSLVAVEKVIAISSSGPISTTVTGSGILLTVAPILVAAPVILAASSVAGTISSTMGGVVLNGVFSILQGDITGGIVAICLAQLVNQVG</sequence>
<accession>A0ABR0T0G4</accession>
<keyword evidence="1" id="KW-1133">Transmembrane helix</keyword>
<proteinExistence type="predicted"/>
<dbReference type="EMBL" id="JAVFKD010000001">
    <property type="protein sequence ID" value="KAK5997948.1"/>
    <property type="molecule type" value="Genomic_DNA"/>
</dbReference>
<feature type="transmembrane region" description="Helical" evidence="1">
    <location>
        <begin position="250"/>
        <end position="276"/>
    </location>
</feature>
<keyword evidence="3" id="KW-1185">Reference proteome</keyword>
<evidence type="ECO:0000313" key="3">
    <source>
        <dbReference type="Proteomes" id="UP001338125"/>
    </source>
</evidence>
<dbReference type="Proteomes" id="UP001338125">
    <property type="component" value="Unassembled WGS sequence"/>
</dbReference>
<keyword evidence="1" id="KW-0812">Transmembrane</keyword>
<reference evidence="2 3" key="1">
    <citation type="submission" date="2024-01" db="EMBL/GenBank/DDBJ databases">
        <title>Complete genome of Cladobotryum mycophilum ATHUM6906.</title>
        <authorList>
            <person name="Christinaki A.C."/>
            <person name="Myridakis A.I."/>
            <person name="Kouvelis V.N."/>
        </authorList>
    </citation>
    <scope>NUCLEOTIDE SEQUENCE [LARGE SCALE GENOMIC DNA]</scope>
    <source>
        <strain evidence="2 3">ATHUM6906</strain>
    </source>
</reference>